<dbReference type="Pfam" id="PF13040">
    <property type="entry name" value="Fur_reg_FbpB"/>
    <property type="match status" value="1"/>
</dbReference>
<dbReference type="EMBL" id="JACXAI010000038">
    <property type="protein sequence ID" value="MBD1382844.1"/>
    <property type="molecule type" value="Genomic_DNA"/>
</dbReference>
<dbReference type="AlphaFoldDB" id="A0A926NG62"/>
<keyword evidence="2" id="KW-1185">Reference proteome</keyword>
<sequence length="49" mass="5795">MRKSLKNNKSFEELVQENILEVLNDKQALEKIEKRIEKRVSNSSFKKSS</sequence>
<name>A0A926NG62_9BACI</name>
<accession>A0A926NG62</accession>
<reference evidence="1" key="1">
    <citation type="submission" date="2020-09" db="EMBL/GenBank/DDBJ databases">
        <title>A novel bacterium of genus Bacillus, isolated from South China Sea.</title>
        <authorList>
            <person name="Huang H."/>
            <person name="Mo K."/>
            <person name="Hu Y."/>
        </authorList>
    </citation>
    <scope>NUCLEOTIDE SEQUENCE</scope>
    <source>
        <strain evidence="1">IB182487</strain>
    </source>
</reference>
<proteinExistence type="predicted"/>
<gene>
    <name evidence="1" type="ORF">IC621_21830</name>
</gene>
<protein>
    <submittedName>
        <fullName evidence="1">FbpB family small basic protein</fullName>
    </submittedName>
</protein>
<evidence type="ECO:0000313" key="2">
    <source>
        <dbReference type="Proteomes" id="UP000626844"/>
    </source>
</evidence>
<evidence type="ECO:0000313" key="1">
    <source>
        <dbReference type="EMBL" id="MBD1382844.1"/>
    </source>
</evidence>
<comment type="caution">
    <text evidence="1">The sequence shown here is derived from an EMBL/GenBank/DDBJ whole genome shotgun (WGS) entry which is preliminary data.</text>
</comment>
<organism evidence="1 2">
    <name type="scientific">Metabacillus arenae</name>
    <dbReference type="NCBI Taxonomy" id="2771434"/>
    <lineage>
        <taxon>Bacteria</taxon>
        <taxon>Bacillati</taxon>
        <taxon>Bacillota</taxon>
        <taxon>Bacilli</taxon>
        <taxon>Bacillales</taxon>
        <taxon>Bacillaceae</taxon>
        <taxon>Metabacillus</taxon>
    </lineage>
</organism>
<dbReference type="InterPro" id="IPR025004">
    <property type="entry name" value="SenN/SenS"/>
</dbReference>
<dbReference type="Proteomes" id="UP000626844">
    <property type="component" value="Unassembled WGS sequence"/>
</dbReference>